<evidence type="ECO:0000313" key="1">
    <source>
        <dbReference type="EMBL" id="CDI43277.1"/>
    </source>
</evidence>
<dbReference type="RefSeq" id="WP_023061933.1">
    <property type="nucleotide sequence ID" value="NZ_CBUH010000169.1"/>
</dbReference>
<dbReference type="Proteomes" id="UP000017243">
    <property type="component" value="Unassembled WGS sequence"/>
</dbReference>
<sequence length="69" mass="7823">MAMNTTLINKLIDEKHSIQDNILRIDTKVVNPIGISDYQVNLLTTQRNAMMVVLNILNLRIADLSVEDD</sequence>
<organism evidence="2 3">
    <name type="scientific">Lactobacillus helveticus CIRM-BIA 953</name>
    <dbReference type="NCBI Taxonomy" id="1226335"/>
    <lineage>
        <taxon>Bacteria</taxon>
        <taxon>Bacillati</taxon>
        <taxon>Bacillota</taxon>
        <taxon>Bacilli</taxon>
        <taxon>Lactobacillales</taxon>
        <taxon>Lactobacillaceae</taxon>
        <taxon>Lactobacillus</taxon>
    </lineage>
</organism>
<gene>
    <name evidence="1" type="ORF">LHCIRMBIA953_02548</name>
    <name evidence="2" type="ORF">LHCIRMBIA953_02632</name>
</gene>
<dbReference type="EMBL" id="CBUH010000169">
    <property type="protein sequence ID" value="CDI43359.1"/>
    <property type="molecule type" value="Genomic_DNA"/>
</dbReference>
<reference evidence="2 3" key="1">
    <citation type="submission" date="2013-09" db="EMBL/GenBank/DDBJ databases">
        <title>Draft Genome Sequence of five Lactobacillus helveticus strains CIRM-BIA 101T, 103, 104, 951 and 953 isolated from milk product.</title>
        <authorList>
            <person name="Valence F."/>
            <person name="Chuat V."/>
            <person name="Ma L."/>
            <person name="Creno S."/>
            <person name="Falentin H."/>
            <person name="Lortal S."/>
            <person name="Bizet C."/>
            <person name="Clermont D."/>
            <person name="Loux V."/>
            <person name="Bouchier C."/>
            <person name="Cousin S."/>
        </authorList>
    </citation>
    <scope>NUCLEOTIDE SEQUENCE [LARGE SCALE GENOMIC DNA]</scope>
    <source>
        <strain evidence="2 3">CIRM-BIA 953</strain>
    </source>
</reference>
<accession>U4QMS3</accession>
<name>U4QMS3_LACHE</name>
<comment type="caution">
    <text evidence="2">The sequence shown here is derived from an EMBL/GenBank/DDBJ whole genome shotgun (WGS) entry which is preliminary data.</text>
</comment>
<dbReference type="AlphaFoldDB" id="U4QMS3"/>
<evidence type="ECO:0000313" key="3">
    <source>
        <dbReference type="Proteomes" id="UP000017243"/>
    </source>
</evidence>
<dbReference type="EMBL" id="CBUH010000169">
    <property type="protein sequence ID" value="CDI43277.1"/>
    <property type="molecule type" value="Genomic_DNA"/>
</dbReference>
<evidence type="ECO:0000313" key="2">
    <source>
        <dbReference type="EMBL" id="CDI43359.1"/>
    </source>
</evidence>
<proteinExistence type="predicted"/>
<protein>
    <submittedName>
        <fullName evidence="2">Uncharacterized protein</fullName>
    </submittedName>
</protein>